<dbReference type="Proteomes" id="UP000735302">
    <property type="component" value="Unassembled WGS sequence"/>
</dbReference>
<reference evidence="1 2" key="1">
    <citation type="journal article" date="2021" name="Elife">
        <title>Chloroplast acquisition without the gene transfer in kleptoplastic sea slugs, Plakobranchus ocellatus.</title>
        <authorList>
            <person name="Maeda T."/>
            <person name="Takahashi S."/>
            <person name="Yoshida T."/>
            <person name="Shimamura S."/>
            <person name="Takaki Y."/>
            <person name="Nagai Y."/>
            <person name="Toyoda A."/>
            <person name="Suzuki Y."/>
            <person name="Arimoto A."/>
            <person name="Ishii H."/>
            <person name="Satoh N."/>
            <person name="Nishiyama T."/>
            <person name="Hasebe M."/>
            <person name="Maruyama T."/>
            <person name="Minagawa J."/>
            <person name="Obokata J."/>
            <person name="Shigenobu S."/>
        </authorList>
    </citation>
    <scope>NUCLEOTIDE SEQUENCE [LARGE SCALE GENOMIC DNA]</scope>
</reference>
<name>A0AAV3ZY50_9GAST</name>
<organism evidence="1 2">
    <name type="scientific">Plakobranchus ocellatus</name>
    <dbReference type="NCBI Taxonomy" id="259542"/>
    <lineage>
        <taxon>Eukaryota</taxon>
        <taxon>Metazoa</taxon>
        <taxon>Spiralia</taxon>
        <taxon>Lophotrochozoa</taxon>
        <taxon>Mollusca</taxon>
        <taxon>Gastropoda</taxon>
        <taxon>Heterobranchia</taxon>
        <taxon>Euthyneura</taxon>
        <taxon>Panpulmonata</taxon>
        <taxon>Sacoglossa</taxon>
        <taxon>Placobranchoidea</taxon>
        <taxon>Plakobranchidae</taxon>
        <taxon>Plakobranchus</taxon>
    </lineage>
</organism>
<gene>
    <name evidence="1" type="ORF">PoB_002733600</name>
</gene>
<dbReference type="AlphaFoldDB" id="A0AAV3ZY50"/>
<comment type="caution">
    <text evidence="1">The sequence shown here is derived from an EMBL/GenBank/DDBJ whole genome shotgun (WGS) entry which is preliminary data.</text>
</comment>
<sequence>MTCFLLCSLPVDIKMISDIQALVKARALVAGLELATERSPAYLENIPVVKRVHLAEVKSSKPEDRQLAFGSSAIVSWQDRNDVDQHSNHSHNLPNAACSFSNYTF</sequence>
<protein>
    <submittedName>
        <fullName evidence="1">Uncharacterized protein</fullName>
    </submittedName>
</protein>
<dbReference type="EMBL" id="BLXT01003147">
    <property type="protein sequence ID" value="GFO00831.1"/>
    <property type="molecule type" value="Genomic_DNA"/>
</dbReference>
<proteinExistence type="predicted"/>
<keyword evidence="2" id="KW-1185">Reference proteome</keyword>
<accession>A0AAV3ZY50</accession>
<evidence type="ECO:0000313" key="1">
    <source>
        <dbReference type="EMBL" id="GFO00831.1"/>
    </source>
</evidence>
<evidence type="ECO:0000313" key="2">
    <source>
        <dbReference type="Proteomes" id="UP000735302"/>
    </source>
</evidence>